<protein>
    <submittedName>
        <fullName evidence="9">Rho GTPase-activating protein 27 CIN85-associated multi-domain-containing</fullName>
    </submittedName>
</protein>
<feature type="domain" description="SH3" evidence="5">
    <location>
        <begin position="1"/>
        <end position="61"/>
    </location>
</feature>
<feature type="region of interest" description="Disordered" evidence="4">
    <location>
        <begin position="490"/>
        <end position="548"/>
    </location>
</feature>
<dbReference type="InterPro" id="IPR036028">
    <property type="entry name" value="SH3-like_dom_sf"/>
</dbReference>
<dbReference type="Pfam" id="PF00397">
    <property type="entry name" value="WW"/>
    <property type="match status" value="2"/>
</dbReference>
<feature type="region of interest" description="Disordered" evidence="4">
    <location>
        <begin position="859"/>
        <end position="890"/>
    </location>
</feature>
<dbReference type="Pfam" id="PF00169">
    <property type="entry name" value="PH"/>
    <property type="match status" value="1"/>
</dbReference>
<feature type="compositionally biased region" description="Acidic residues" evidence="4">
    <location>
        <begin position="525"/>
        <end position="542"/>
    </location>
</feature>
<evidence type="ECO:0000256" key="4">
    <source>
        <dbReference type="SAM" id="MobiDB-lite"/>
    </source>
</evidence>
<dbReference type="SUPFAM" id="SSF51045">
    <property type="entry name" value="WW domain"/>
    <property type="match status" value="2"/>
</dbReference>
<comment type="caution">
    <text evidence="9">The sequence shown here is derived from an EMBL/GenBank/DDBJ whole genome shotgun (WGS) entry which is preliminary data.</text>
</comment>
<evidence type="ECO:0000313" key="10">
    <source>
        <dbReference type="Proteomes" id="UP000324091"/>
    </source>
</evidence>
<dbReference type="GO" id="GO:0007165">
    <property type="term" value="P:signal transduction"/>
    <property type="evidence" value="ECO:0007669"/>
    <property type="project" value="InterPro"/>
</dbReference>
<dbReference type="InterPro" id="IPR001849">
    <property type="entry name" value="PH_domain"/>
</dbReference>
<dbReference type="PROSITE" id="PS50020">
    <property type="entry name" value="WW_DOMAIN_2"/>
    <property type="match status" value="3"/>
</dbReference>
<accession>A0A5C6PT64</accession>
<dbReference type="Pfam" id="PF00620">
    <property type="entry name" value="RhoGAP"/>
    <property type="match status" value="1"/>
</dbReference>
<feature type="domain" description="WW" evidence="7">
    <location>
        <begin position="470"/>
        <end position="500"/>
    </location>
</feature>
<evidence type="ECO:0000256" key="2">
    <source>
        <dbReference type="ARBA" id="ARBA00022468"/>
    </source>
</evidence>
<dbReference type="InterPro" id="IPR001202">
    <property type="entry name" value="WW_dom"/>
</dbReference>
<feature type="domain" description="WW" evidence="7">
    <location>
        <begin position="402"/>
        <end position="432"/>
    </location>
</feature>
<sequence length="1114" mass="125792">MLVLVEYDFHYTAKDGRLVSIKPNESYILVCKTNEHWWRVRRDQRSRPFYVPAQYVKEMPSRSASPERGDKMTAVATQPSSQGALGEDFVFWGDVPETEKPEQIMDKEYRSGSLLNSQHPDISELYMKPVPRYRKQSEDSLQDHNSKHDDDEDFPEPPNLPPLDPAPEENLPDCGEQFEPTEPEFKGEPGRQAADGTFSAEASTAQVVIKTSGFSLFDGCTAGTADGGCCQRVSRGLVLLSILSKTSILMFGRRLETPGCAESPNVSESDDYLSAEYRSQLESLKMDSQPTVLLSVWAAAVVAERRPRASRLCGITSLCDTFVRSRSDHGSRQSSSNHDMNMVDMYSRAWSGHRAQRGLSLPVGPQVEDETSPSAVYVNVEQLRQSVSESTSSCSPSYLDLTGWEVHVDQESGQEYYYHPSTGQTTWDKPCLESPTYSEHLTAGNPLPPSPPLSPAFSPSPASPTPVWSSDWEQLVDETSGRPYFYNPMSGETTWEPPEQLSPYPPLMEPMSVHRFHEDGPPPLPEEDYPQDEDQDAEEPEELLATGPPMLPKEYMLRHVGRPIIPRASLDRSTPAGWSLSVDPTGAWVFTSEHSPEQWIKSVDDRGHTYYYLRDGSRSLWNLPEAPVAPGQSRAENGVEGENTSVIKNWRHTVGPAQLGSPQDDGRFFPTHRRKTSDYSSDSSSTGNSPETQHHAFGYRCWRKPYYLTSRWLRYNVQNLEKAGILNKTKVSENGKKVRKNWTQTWTVLHGGVLTFHKDPKSTTTGASNKTNQIVPEVTVDLKGATICWATKDKSSKKNVLELKTKNALEFLIQYDTESIIVDWHRVLTDTIRQLEYQDHPSDEEDGDLYEKIGCTDAARDDRFGSGPDKRRSNRPSVTHSSSSAGDTDPKRVRTKLMKFLMKRPTLQSVKEKGYIRDNVFGCHLATLCAQEKTTVPRFVEKCIKAVEKRGLDIDGLYRVSGNLAVIQKLRYKADHEELDLEDGQWGDVHVITGALKLFFRELPEPLFPFSHFNKFVAAIRIPDYNKKLSCIYELVNSLPSANHDTMKLLFGHLRRVIQYGDDNRMTVQNVAIVFGPTLLRPEMESQNIALHMVFQNQIVEFILNEYDRLFYSS</sequence>
<evidence type="ECO:0000256" key="3">
    <source>
        <dbReference type="PROSITE-ProRule" id="PRU00192"/>
    </source>
</evidence>
<dbReference type="SMART" id="SM00456">
    <property type="entry name" value="WW"/>
    <property type="match status" value="3"/>
</dbReference>
<dbReference type="Gene3D" id="2.30.30.40">
    <property type="entry name" value="SH3 Domains"/>
    <property type="match status" value="1"/>
</dbReference>
<dbReference type="GO" id="GO:0005737">
    <property type="term" value="C:cytoplasm"/>
    <property type="evidence" value="ECO:0007669"/>
    <property type="project" value="TreeGrafter"/>
</dbReference>
<feature type="compositionally biased region" description="Pro residues" evidence="4">
    <location>
        <begin position="156"/>
        <end position="165"/>
    </location>
</feature>
<dbReference type="InterPro" id="IPR050729">
    <property type="entry name" value="Rho-GAP"/>
</dbReference>
<feature type="compositionally biased region" description="Basic and acidic residues" evidence="4">
    <location>
        <begin position="135"/>
        <end position="149"/>
    </location>
</feature>
<dbReference type="Gene3D" id="1.10.555.10">
    <property type="entry name" value="Rho GTPase activation protein"/>
    <property type="match status" value="1"/>
</dbReference>
<dbReference type="PANTHER" id="PTHR23176:SF104">
    <property type="entry name" value="RHO GTPASE-ACTIVATING PROTEIN 27"/>
    <property type="match status" value="1"/>
</dbReference>
<feature type="domain" description="PH" evidence="6">
    <location>
        <begin position="719"/>
        <end position="833"/>
    </location>
</feature>
<dbReference type="InterPro" id="IPR008936">
    <property type="entry name" value="Rho_GTPase_activation_prot"/>
</dbReference>
<dbReference type="PROSITE" id="PS50002">
    <property type="entry name" value="SH3"/>
    <property type="match status" value="1"/>
</dbReference>
<feature type="compositionally biased region" description="Basic and acidic residues" evidence="4">
    <location>
        <begin position="859"/>
        <end position="871"/>
    </location>
</feature>
<dbReference type="Gene3D" id="2.20.70.10">
    <property type="match status" value="2"/>
</dbReference>
<proteinExistence type="predicted"/>
<dbReference type="SUPFAM" id="SSF50729">
    <property type="entry name" value="PH domain-like"/>
    <property type="match status" value="1"/>
</dbReference>
<evidence type="ECO:0000256" key="1">
    <source>
        <dbReference type="ARBA" id="ARBA00022443"/>
    </source>
</evidence>
<dbReference type="GO" id="GO:0005096">
    <property type="term" value="F:GTPase activator activity"/>
    <property type="evidence" value="ECO:0007669"/>
    <property type="project" value="UniProtKB-KW"/>
</dbReference>
<evidence type="ECO:0000259" key="7">
    <source>
        <dbReference type="PROSITE" id="PS50020"/>
    </source>
</evidence>
<feature type="region of interest" description="Disordered" evidence="4">
    <location>
        <begin position="134"/>
        <end position="198"/>
    </location>
</feature>
<dbReference type="Gene3D" id="2.30.29.30">
    <property type="entry name" value="Pleckstrin-homology domain (PH domain)/Phosphotyrosine-binding domain (PTB)"/>
    <property type="match status" value="1"/>
</dbReference>
<keyword evidence="1 3" id="KW-0728">SH3 domain</keyword>
<dbReference type="SUPFAM" id="SSF50044">
    <property type="entry name" value="SH3-domain"/>
    <property type="match status" value="1"/>
</dbReference>
<dbReference type="PROSITE" id="PS50003">
    <property type="entry name" value="PH_DOMAIN"/>
    <property type="match status" value="1"/>
</dbReference>
<dbReference type="CDD" id="cd00201">
    <property type="entry name" value="WW"/>
    <property type="match status" value="2"/>
</dbReference>
<dbReference type="InterPro" id="IPR011993">
    <property type="entry name" value="PH-like_dom_sf"/>
</dbReference>
<dbReference type="InterPro" id="IPR000198">
    <property type="entry name" value="RhoGAP_dom"/>
</dbReference>
<dbReference type="PANTHER" id="PTHR23176">
    <property type="entry name" value="RHO/RAC/CDC GTPASE-ACTIVATING PROTEIN"/>
    <property type="match status" value="1"/>
</dbReference>
<feature type="domain" description="Rho-GAP" evidence="8">
    <location>
        <begin position="923"/>
        <end position="1111"/>
    </location>
</feature>
<feature type="region of interest" description="Disordered" evidence="4">
    <location>
        <begin position="421"/>
        <end position="469"/>
    </location>
</feature>
<dbReference type="SMART" id="SM00233">
    <property type="entry name" value="PH"/>
    <property type="match status" value="1"/>
</dbReference>
<dbReference type="Proteomes" id="UP000324091">
    <property type="component" value="Chromosome 1"/>
</dbReference>
<dbReference type="InterPro" id="IPR001452">
    <property type="entry name" value="SH3_domain"/>
</dbReference>
<name>A0A5C6PT64_9TELE</name>
<gene>
    <name evidence="9" type="ORF">D4764_01G0020110</name>
</gene>
<dbReference type="PROSITE" id="PS01159">
    <property type="entry name" value="WW_DOMAIN_1"/>
    <property type="match status" value="2"/>
</dbReference>
<evidence type="ECO:0000259" key="5">
    <source>
        <dbReference type="PROSITE" id="PS50002"/>
    </source>
</evidence>
<dbReference type="AlphaFoldDB" id="A0A5C6PT64"/>
<keyword evidence="2" id="KW-0343">GTPase activation</keyword>
<evidence type="ECO:0000313" key="9">
    <source>
        <dbReference type="EMBL" id="TWW82196.1"/>
    </source>
</evidence>
<dbReference type="SUPFAM" id="SSF48350">
    <property type="entry name" value="GTPase activation domain, GAP"/>
    <property type="match status" value="1"/>
</dbReference>
<dbReference type="CDD" id="cd04403">
    <property type="entry name" value="RhoGAP_ARHGAP27_15_12_9"/>
    <property type="match status" value="1"/>
</dbReference>
<dbReference type="PROSITE" id="PS50238">
    <property type="entry name" value="RHOGAP"/>
    <property type="match status" value="1"/>
</dbReference>
<dbReference type="InterPro" id="IPR036020">
    <property type="entry name" value="WW_dom_sf"/>
</dbReference>
<feature type="domain" description="WW" evidence="7">
    <location>
        <begin position="593"/>
        <end position="626"/>
    </location>
</feature>
<keyword evidence="10" id="KW-1185">Reference proteome</keyword>
<dbReference type="SMART" id="SM00324">
    <property type="entry name" value="RhoGAP"/>
    <property type="match status" value="1"/>
</dbReference>
<feature type="compositionally biased region" description="Polar residues" evidence="4">
    <location>
        <begin position="875"/>
        <end position="886"/>
    </location>
</feature>
<dbReference type="CDD" id="cd13233">
    <property type="entry name" value="PH_ARHGAP9-like"/>
    <property type="match status" value="1"/>
</dbReference>
<feature type="region of interest" description="Disordered" evidence="4">
    <location>
        <begin position="655"/>
        <end position="693"/>
    </location>
</feature>
<evidence type="ECO:0000259" key="8">
    <source>
        <dbReference type="PROSITE" id="PS50238"/>
    </source>
</evidence>
<dbReference type="EMBL" id="RHFK02000001">
    <property type="protein sequence ID" value="TWW82196.1"/>
    <property type="molecule type" value="Genomic_DNA"/>
</dbReference>
<reference evidence="9 10" key="1">
    <citation type="submission" date="2019-04" db="EMBL/GenBank/DDBJ databases">
        <title>Chromosome genome assembly for Takifugu flavidus.</title>
        <authorList>
            <person name="Xiao S."/>
        </authorList>
    </citation>
    <scope>NUCLEOTIDE SEQUENCE [LARGE SCALE GENOMIC DNA]</scope>
    <source>
        <strain evidence="9">HTHZ2018</strain>
        <tissue evidence="9">Muscle</tissue>
    </source>
</reference>
<evidence type="ECO:0000259" key="6">
    <source>
        <dbReference type="PROSITE" id="PS50003"/>
    </source>
</evidence>
<dbReference type="FunFam" id="1.10.555.10:FF:000003">
    <property type="entry name" value="Putative rho GTPase-activating protein 12"/>
    <property type="match status" value="1"/>
</dbReference>
<organism evidence="9 10">
    <name type="scientific">Takifugu flavidus</name>
    <name type="common">sansaifugu</name>
    <dbReference type="NCBI Taxonomy" id="433684"/>
    <lineage>
        <taxon>Eukaryota</taxon>
        <taxon>Metazoa</taxon>
        <taxon>Chordata</taxon>
        <taxon>Craniata</taxon>
        <taxon>Vertebrata</taxon>
        <taxon>Euteleostomi</taxon>
        <taxon>Actinopterygii</taxon>
        <taxon>Neopterygii</taxon>
        <taxon>Teleostei</taxon>
        <taxon>Neoteleostei</taxon>
        <taxon>Acanthomorphata</taxon>
        <taxon>Eupercaria</taxon>
        <taxon>Tetraodontiformes</taxon>
        <taxon>Tetradontoidea</taxon>
        <taxon>Tetraodontidae</taxon>
        <taxon>Takifugu</taxon>
    </lineage>
</organism>
<dbReference type="FunFam" id="2.20.70.10:FF:000149">
    <property type="entry name" value="Rho GTPase-activating protein 27"/>
    <property type="match status" value="1"/>
</dbReference>